<dbReference type="CDD" id="cd05237">
    <property type="entry name" value="UDP_invert_4-6DH_SDR_e"/>
    <property type="match status" value="1"/>
</dbReference>
<feature type="region of interest" description="Disordered" evidence="2">
    <location>
        <begin position="633"/>
        <end position="652"/>
    </location>
</feature>
<dbReference type="Proteomes" id="UP000066203">
    <property type="component" value="Chromosome"/>
</dbReference>
<dbReference type="InterPro" id="IPR051203">
    <property type="entry name" value="Polysaccharide_Synthase-Rel"/>
</dbReference>
<keyword evidence="3" id="KW-0812">Transmembrane</keyword>
<comment type="similarity">
    <text evidence="1">Belongs to the polysaccharide synthase family.</text>
</comment>
<evidence type="ECO:0000313" key="5">
    <source>
        <dbReference type="EMBL" id="BAS19388.1"/>
    </source>
</evidence>
<name>A0A0K2RX25_9MICC</name>
<keyword evidence="3" id="KW-1133">Transmembrane helix</keyword>
<evidence type="ECO:0000313" key="6">
    <source>
        <dbReference type="Proteomes" id="UP000066203"/>
    </source>
</evidence>
<dbReference type="SUPFAM" id="SSF51735">
    <property type="entry name" value="NAD(P)-binding Rossmann-fold domains"/>
    <property type="match status" value="1"/>
</dbReference>
<dbReference type="EMBL" id="AP014938">
    <property type="protein sequence ID" value="BAS19388.1"/>
    <property type="molecule type" value="Genomic_DNA"/>
</dbReference>
<dbReference type="SUPFAM" id="SSF53335">
    <property type="entry name" value="S-adenosyl-L-methionine-dependent methyltransferases"/>
    <property type="match status" value="1"/>
</dbReference>
<keyword evidence="3" id="KW-0472">Membrane</keyword>
<dbReference type="PATRIC" id="fig|43675.28.peg.147"/>
<dbReference type="PANTHER" id="PTHR43318:SF1">
    <property type="entry name" value="POLYSACCHARIDE BIOSYNTHESIS PROTEIN EPSC-RELATED"/>
    <property type="match status" value="1"/>
</dbReference>
<feature type="transmembrane region" description="Helical" evidence="3">
    <location>
        <begin position="150"/>
        <end position="169"/>
    </location>
</feature>
<dbReference type="Pfam" id="PF02719">
    <property type="entry name" value="Polysacc_synt_2"/>
    <property type="match status" value="1"/>
</dbReference>
<feature type="transmembrane region" description="Helical" evidence="3">
    <location>
        <begin position="84"/>
        <end position="106"/>
    </location>
</feature>
<dbReference type="Gene3D" id="3.40.50.720">
    <property type="entry name" value="NAD(P)-binding Rossmann-like Domain"/>
    <property type="match status" value="2"/>
</dbReference>
<evidence type="ECO:0000259" key="4">
    <source>
        <dbReference type="Pfam" id="PF02719"/>
    </source>
</evidence>
<evidence type="ECO:0000256" key="3">
    <source>
        <dbReference type="SAM" id="Phobius"/>
    </source>
</evidence>
<dbReference type="InterPro" id="IPR003869">
    <property type="entry name" value="Polysac_CapD-like"/>
</dbReference>
<dbReference type="InterPro" id="IPR029063">
    <property type="entry name" value="SAM-dependent_MTases_sf"/>
</dbReference>
<evidence type="ECO:0000256" key="2">
    <source>
        <dbReference type="SAM" id="MobiDB-lite"/>
    </source>
</evidence>
<accession>A0A0K2RX25</accession>
<dbReference type="RefSeq" id="WP_060823642.1">
    <property type="nucleotide sequence ID" value="NZ_AP014938.1"/>
</dbReference>
<reference evidence="6" key="1">
    <citation type="submission" date="2015-08" db="EMBL/GenBank/DDBJ databases">
        <title>Complete genome sequence of Rothia mucilaginosa strain NUM-Rm6536.</title>
        <authorList>
            <person name="Nambu T."/>
        </authorList>
    </citation>
    <scope>NUCLEOTIDE SEQUENCE [LARGE SCALE GENOMIC DNA]</scope>
    <source>
        <strain evidence="6">NUM-Rm6536</strain>
    </source>
</reference>
<dbReference type="AlphaFoldDB" id="A0A0K2RX25"/>
<evidence type="ECO:0000256" key="1">
    <source>
        <dbReference type="ARBA" id="ARBA00007430"/>
    </source>
</evidence>
<dbReference type="PANTHER" id="PTHR43318">
    <property type="entry name" value="UDP-N-ACETYLGLUCOSAMINE 4,6-DEHYDRATASE"/>
    <property type="match status" value="1"/>
</dbReference>
<proteinExistence type="inferred from homology"/>
<dbReference type="InterPro" id="IPR036291">
    <property type="entry name" value="NAD(P)-bd_dom_sf"/>
</dbReference>
<feature type="transmembrane region" description="Helical" evidence="3">
    <location>
        <begin position="118"/>
        <end position="138"/>
    </location>
</feature>
<feature type="domain" description="Polysaccharide biosynthesis protein CapD-like" evidence="4">
    <location>
        <begin position="327"/>
        <end position="603"/>
    </location>
</feature>
<gene>
    <name evidence="5" type="ORF">RM6536_0141</name>
</gene>
<organism evidence="5">
    <name type="scientific">Rothia mucilaginosa</name>
    <dbReference type="NCBI Taxonomy" id="43675"/>
    <lineage>
        <taxon>Bacteria</taxon>
        <taxon>Bacillati</taxon>
        <taxon>Actinomycetota</taxon>
        <taxon>Actinomycetes</taxon>
        <taxon>Micrococcales</taxon>
        <taxon>Micrococcaceae</taxon>
        <taxon>Rothia</taxon>
    </lineage>
</organism>
<feature type="transmembrane region" description="Helical" evidence="3">
    <location>
        <begin position="41"/>
        <end position="64"/>
    </location>
</feature>
<sequence>MAQLKPHAHVVMQKAAQRGTMVTEGDSGTMLVNRLYERKPWWLIAQALIDSSAWLLAVLFAYMLRYSVLLSNGSVFDIIHPASLTMTATLAVVLHLAIGLAGVKIYNGVYSYGSFDESWRAGAAALSAGAALTAFSFVDELLGLPHIPHSVPAIAAAFSLIMMAGARMAKRVYTERGAVRELTGEPVIVYGAGFIGGMVMDSMLHDEEAKLRPVAVFDDDQLKAGTKFHGISVITTYRELEQVIRESGTRKILVTISDMPEDYFESFCNRMRKLKVEVQRISSANARLMGERLITASDNDLMRVIRGEINYDIDRDILRSYLHGKRVLVTGAGGSIGSELCRQISEFEPETLMMLDHDETLLMETKVSITHESSLDDDRIILADIREGDNLLEIFRERRPEVVFHAAALKHVSALEAYPQEAWKTNSLGTLNVLRAAEAVGVKTFVNVSTDKAADPKTALGQSKRVAERLTAYFGEKTGNTYVSVRFGNVFGSRGSIKPLFTKQILSGGPITLTDKRATRYFMLITDACLLVMLAGAIGRPGEVMVLDMGQPVKILDVAKAMRQAYERYDVEIKEIGLRKGEKLDETLFGGTEKLVPSEENRYISRSSAPALDPDELDYERWIQNYREHSGYERHGLERAPDPRTLADAQTF</sequence>
<protein>
    <submittedName>
        <fullName evidence="5">UDP-N-acetylglucosamine 4,6-dehydratase</fullName>
    </submittedName>
</protein>
<feature type="compositionally biased region" description="Basic and acidic residues" evidence="2">
    <location>
        <begin position="633"/>
        <end position="642"/>
    </location>
</feature>